<dbReference type="InterPro" id="IPR000014">
    <property type="entry name" value="PAS"/>
</dbReference>
<keyword evidence="4" id="KW-1185">Reference proteome</keyword>
<reference evidence="3 4" key="1">
    <citation type="submission" date="2019-01" db="EMBL/GenBank/DDBJ databases">
        <title>Pseudoxanthomonas composti sp. nov., isolated from compost.</title>
        <authorList>
            <person name="Yang G."/>
        </authorList>
    </citation>
    <scope>NUCLEOTIDE SEQUENCE [LARGE SCALE GENOMIC DNA]</scope>
    <source>
        <strain evidence="3 4">GSS15</strain>
    </source>
</reference>
<feature type="transmembrane region" description="Helical" evidence="1">
    <location>
        <begin position="324"/>
        <end position="347"/>
    </location>
</feature>
<dbReference type="RefSeq" id="WP_129472755.1">
    <property type="nucleotide sequence ID" value="NZ_SAWZ01000022.1"/>
</dbReference>
<keyword evidence="1" id="KW-0812">Transmembrane</keyword>
<dbReference type="Gene3D" id="3.30.450.20">
    <property type="entry name" value="PAS domain"/>
    <property type="match status" value="1"/>
</dbReference>
<evidence type="ECO:0000313" key="3">
    <source>
        <dbReference type="EMBL" id="RXQ98411.1"/>
    </source>
</evidence>
<dbReference type="PANTHER" id="PTHR32089:SF112">
    <property type="entry name" value="LYSOZYME-LIKE PROTEIN-RELATED"/>
    <property type="match status" value="1"/>
</dbReference>
<keyword evidence="1" id="KW-1133">Transmembrane helix</keyword>
<feature type="non-terminal residue" evidence="3">
    <location>
        <position position="506"/>
    </location>
</feature>
<dbReference type="Pfam" id="PF00672">
    <property type="entry name" value="HAMP"/>
    <property type="match status" value="1"/>
</dbReference>
<dbReference type="SMART" id="SM00304">
    <property type="entry name" value="HAMP"/>
    <property type="match status" value="1"/>
</dbReference>
<gene>
    <name evidence="3" type="ORF">EPA99_18610</name>
</gene>
<dbReference type="Gene3D" id="6.10.340.10">
    <property type="match status" value="1"/>
</dbReference>
<sequence>MNHLSRLSIAARLGLAIAAAVFAAFALLAWLVYRQSAASYEQRVETGLQSSTLLTRDMVAMYDRNLSESSARMGRTFRAMLPQGEATLDQRATVLVNEQPTPSLSIGKVRMNLRQETVDRFAEATGGVATIFVRSGEDFVRVATSLRNKEGERVLGTSLDRSGKAYAAIASGQTYTGPASLFGTSYMTHYAPLADAAGNTVGILFVGQNYSEGLASLQERLREAKLGEQGHFIAVDLREGDSRGMIVAAAKGEGSTVQSHVAEADRPALEALLAGKSQTARLSFTESDGTTVPSYVTAQVYAPWQWAVLGVEPESTVTAVLRGLMWKILLTALVALVVVMTTVVLVVRALVTRPLRVAVQVASDVAEGRLDGRIEVQREDEVGRLLRAMDRMRTDLRERLGRDRMIANDNLRVRTALDDVTTNVMIADAERNIVFVNRPLQQMLSRVEAELRRDLPQFSAQDLLGKSIDIFHKRPEHQARMLAELRTTHRAQITVGGRIMRLIISP</sequence>
<dbReference type="InterPro" id="IPR029151">
    <property type="entry name" value="Sensor-like_sf"/>
</dbReference>
<keyword evidence="1" id="KW-0472">Membrane</keyword>
<evidence type="ECO:0000313" key="4">
    <source>
        <dbReference type="Proteomes" id="UP000289784"/>
    </source>
</evidence>
<dbReference type="OrthoDB" id="8744489at2"/>
<dbReference type="SUPFAM" id="SSF103190">
    <property type="entry name" value="Sensory domain-like"/>
    <property type="match status" value="1"/>
</dbReference>
<dbReference type="Proteomes" id="UP000289784">
    <property type="component" value="Unassembled WGS sequence"/>
</dbReference>
<dbReference type="AlphaFoldDB" id="A0A4Q1JSI8"/>
<dbReference type="InterPro" id="IPR003660">
    <property type="entry name" value="HAMP_dom"/>
</dbReference>
<comment type="caution">
    <text evidence="3">The sequence shown here is derived from an EMBL/GenBank/DDBJ whole genome shotgun (WGS) entry which is preliminary data.</text>
</comment>
<organism evidence="3 4">
    <name type="scientific">Pseudoxanthomonas composti</name>
    <dbReference type="NCBI Taxonomy" id="2137479"/>
    <lineage>
        <taxon>Bacteria</taxon>
        <taxon>Pseudomonadati</taxon>
        <taxon>Pseudomonadota</taxon>
        <taxon>Gammaproteobacteria</taxon>
        <taxon>Lysobacterales</taxon>
        <taxon>Lysobacteraceae</taxon>
        <taxon>Pseudoxanthomonas</taxon>
    </lineage>
</organism>
<protein>
    <submittedName>
        <fullName evidence="3">HAMP domain-containing protein</fullName>
    </submittedName>
</protein>
<dbReference type="InterPro" id="IPR033462">
    <property type="entry name" value="Cache_3-Cache_2"/>
</dbReference>
<dbReference type="CDD" id="cd00130">
    <property type="entry name" value="PAS"/>
    <property type="match status" value="1"/>
</dbReference>
<dbReference type="CDD" id="cd06225">
    <property type="entry name" value="HAMP"/>
    <property type="match status" value="1"/>
</dbReference>
<feature type="domain" description="HAMP" evidence="2">
    <location>
        <begin position="349"/>
        <end position="401"/>
    </location>
</feature>
<dbReference type="Pfam" id="PF13188">
    <property type="entry name" value="PAS_8"/>
    <property type="match status" value="1"/>
</dbReference>
<dbReference type="GO" id="GO:0016020">
    <property type="term" value="C:membrane"/>
    <property type="evidence" value="ECO:0007669"/>
    <property type="project" value="InterPro"/>
</dbReference>
<dbReference type="PANTHER" id="PTHR32089">
    <property type="entry name" value="METHYL-ACCEPTING CHEMOTAXIS PROTEIN MCPB"/>
    <property type="match status" value="1"/>
</dbReference>
<dbReference type="SUPFAM" id="SSF158472">
    <property type="entry name" value="HAMP domain-like"/>
    <property type="match status" value="1"/>
</dbReference>
<proteinExistence type="predicted"/>
<dbReference type="Pfam" id="PF17201">
    <property type="entry name" value="Cache_3-Cache_2"/>
    <property type="match status" value="1"/>
</dbReference>
<evidence type="ECO:0000259" key="2">
    <source>
        <dbReference type="PROSITE" id="PS50885"/>
    </source>
</evidence>
<dbReference type="EMBL" id="SAWZ01000022">
    <property type="protein sequence ID" value="RXQ98411.1"/>
    <property type="molecule type" value="Genomic_DNA"/>
</dbReference>
<dbReference type="GO" id="GO:0007165">
    <property type="term" value="P:signal transduction"/>
    <property type="evidence" value="ECO:0007669"/>
    <property type="project" value="InterPro"/>
</dbReference>
<feature type="transmembrane region" description="Helical" evidence="1">
    <location>
        <begin position="12"/>
        <end position="33"/>
    </location>
</feature>
<evidence type="ECO:0000256" key="1">
    <source>
        <dbReference type="SAM" id="Phobius"/>
    </source>
</evidence>
<name>A0A4Q1JSI8_9GAMM</name>
<accession>A0A4Q1JSI8</accession>
<dbReference type="PROSITE" id="PS50885">
    <property type="entry name" value="HAMP"/>
    <property type="match status" value="1"/>
</dbReference>